<dbReference type="EMBL" id="ASPP01016491">
    <property type="protein sequence ID" value="ETO17506.1"/>
    <property type="molecule type" value="Genomic_DNA"/>
</dbReference>
<accession>X6MV39</accession>
<comment type="caution">
    <text evidence="1">The sequence shown here is derived from an EMBL/GenBank/DDBJ whole genome shotgun (WGS) entry which is preliminary data.</text>
</comment>
<protein>
    <submittedName>
        <fullName evidence="1">Uncharacterized protein</fullName>
    </submittedName>
</protein>
<evidence type="ECO:0000313" key="2">
    <source>
        <dbReference type="Proteomes" id="UP000023152"/>
    </source>
</evidence>
<evidence type="ECO:0000313" key="1">
    <source>
        <dbReference type="EMBL" id="ETO17506.1"/>
    </source>
</evidence>
<proteinExistence type="predicted"/>
<keyword evidence="2" id="KW-1185">Reference proteome</keyword>
<name>X6MV39_RETFI</name>
<organism evidence="1 2">
    <name type="scientific">Reticulomyxa filosa</name>
    <dbReference type="NCBI Taxonomy" id="46433"/>
    <lineage>
        <taxon>Eukaryota</taxon>
        <taxon>Sar</taxon>
        <taxon>Rhizaria</taxon>
        <taxon>Retaria</taxon>
        <taxon>Foraminifera</taxon>
        <taxon>Monothalamids</taxon>
        <taxon>Reticulomyxidae</taxon>
        <taxon>Reticulomyxa</taxon>
    </lineage>
</organism>
<sequence>MPKATVRLNNKKKVVELKKLTVRELQERITTAFASEVDASAFTIQIKDKDDCDIETDEAVQEAFEDELTVFFVNLVKSEFACVEWSERRETVNAHIKQMSTKKFCLYRNVHRDKIGASGKQSYREGQVTSLCQFVKSTY</sequence>
<reference evidence="1 2" key="1">
    <citation type="journal article" date="2013" name="Curr. Biol.">
        <title>The Genome of the Foraminiferan Reticulomyxa filosa.</title>
        <authorList>
            <person name="Glockner G."/>
            <person name="Hulsmann N."/>
            <person name="Schleicher M."/>
            <person name="Noegel A.A."/>
            <person name="Eichinger L."/>
            <person name="Gallinger C."/>
            <person name="Pawlowski J."/>
            <person name="Sierra R."/>
            <person name="Euteneuer U."/>
            <person name="Pillet L."/>
            <person name="Moustafa A."/>
            <person name="Platzer M."/>
            <person name="Groth M."/>
            <person name="Szafranski K."/>
            <person name="Schliwa M."/>
        </authorList>
    </citation>
    <scope>NUCLEOTIDE SEQUENCE [LARGE SCALE GENOMIC DNA]</scope>
</reference>
<dbReference type="Proteomes" id="UP000023152">
    <property type="component" value="Unassembled WGS sequence"/>
</dbReference>
<gene>
    <name evidence="1" type="ORF">RFI_19816</name>
</gene>
<dbReference type="AlphaFoldDB" id="X6MV39"/>